<dbReference type="GO" id="GO:0006886">
    <property type="term" value="P:intracellular protein transport"/>
    <property type="evidence" value="ECO:0007669"/>
    <property type="project" value="InterPro"/>
</dbReference>
<dbReference type="InterPro" id="IPR027417">
    <property type="entry name" value="P-loop_NTPase"/>
</dbReference>
<dbReference type="InterPro" id="IPR020472">
    <property type="entry name" value="WD40_PAC1"/>
</dbReference>
<dbReference type="InterPro" id="IPR006692">
    <property type="entry name" value="Beta-prop_COPA/B_2nd"/>
</dbReference>
<dbReference type="PROSITE" id="PS00678">
    <property type="entry name" value="WD_REPEATS_1"/>
    <property type="match status" value="2"/>
</dbReference>
<evidence type="ECO:0000256" key="28">
    <source>
        <dbReference type="ARBA" id="ARBA00044969"/>
    </source>
</evidence>
<keyword evidence="22" id="KW-0238">DNA-binding</keyword>
<evidence type="ECO:0000256" key="13">
    <source>
        <dbReference type="ARBA" id="ARBA00022741"/>
    </source>
</evidence>
<dbReference type="PROSITE" id="PS51193">
    <property type="entry name" value="HELICASE_ATP_BIND_2"/>
    <property type="match status" value="1"/>
</dbReference>
<dbReference type="FunFam" id="3.40.50.300:FF:002774">
    <property type="entry name" value="ATP-dependent DNA helicase chl1"/>
    <property type="match status" value="1"/>
</dbReference>
<sequence>MNEVERFHHPFKPYKIQYEFMENLYSTISQGGIGIFESPTGTGKSLSIICGAMEWVRMNEEAWTSEKETDEPEWIIKYEIEKKKESIGAKKKEIEEKLERIRKDEARRISLKKNRENFIKKKRLGKEKDIHEECDDEHFLVDDYNSDDEYSKSFHAKLIDTNNFSPQVLQLLQKLEYPTKDNSFIDEDEYPEETKIIYASRTHSQLTQFINELRRVSFPSKFEKNTIQPIKHITLASRKNLCINPQVSRLSNINSINEKCIELQKHETTEQGRCKYLPKNDKTKIHNFRDHALANIRDIEDLVTLGQELEICPYYSSRTALKLAEIITLPYPLLLQASAREALNISLKDHIVIIDEAHNLIDAITSIHSSTITFDQVSLALDQINTYFSKFNKRLKGKNKVYIKQIIKLLQNINDFMKKRLDILGDIQIEQSELLFSGGADQVNIYKLEKYIKNSGLARKIDGYFEKKSIDLSGKEKDGESSSISKLPVLSHIQTFLLNLTNPFTEGKLFFGHIEEAKINKTKTNCYLKYLLLNPCHYFKEIVDEAKAVILAGGTMEPMDDFVYQLFPYMPKEKIHKFSCGHIISPNNLCAIVISSGPSRKEFIFNYEKRNDNNMLNELGSALINLCRIIPDGVICFFPSYDYLESTIKKWNIFKEEKFSTNVENILQDYSNAIDSPNGSTCNGALLLSVVNGKLSEGINFSDKLGRGVIIIGLPFPNNQSAEWKAKLEFIESNFHQYFKDNSNIQKTSIQESLNSMKKEYYENICMRSVNQSIGRAIRHQNDYAAIIFIDKRYESQQIRNKIPKWIKDHIISMNSTMKDKFTQLQKMQIFTKFESKSSRVKGVAFHPKRPWILTSLHNGTIQLWDYRMGTLIDRFDEHDGPVRGISFHSTQPLFVSGGDDYKIRVWNFKSRKLFFTLTGHLDYVRTVFFHHEYPWILSCSDDQTVRIWNWQSRNSIAILTGHNHYVMCAQFHPKEDLVVSASLDQTIRVWDISGLHKKNAIINFDNQSNKSHNQSSDIFGNNAVVVKYVLEGHDRGVNWVCFHPTLPLIVSAGDDRLIKLWRMSDTKAWEVDTCRGHFNNVSSVIFHPHQDLILSVGEDKSIRIWDLNKRTSLHSFRRDNDRFWIIAAHPEINLFVAGHDNGVMIFKLERERPAYTICQNTLFFINKEKYICSYDLKQNAGESSIISFQKLSSRWKKPRTISYNPAQRMILACSPADNGSYEIFHLKSNKANSFNFTGTEKDLSTSEDENSENLSGSASSAIFITRNRFAIFDKSRQTIEIKDLLNNTIKTIQLLVIIDDIFPAGNRNIIVSSSSSVILYDIQQKSIVTQLSIPQVKYVVFSSDGEYVALLGKHTITIATKLLKQVCSLHETMRIKSAYWNDSNVLIYSTLNHIKYALLNGDNGIIRTINHPIYLVQVKDKTVCFLDRDSKLDFINIDTTEFHFKLSLINKNYNEMLHIIRTSNLVGQSIINYVHEKGYPEIALQFVQDPQTRFELSLKCANIKLALSIAKKIDKPELWTSLATEALLQGNHQIAEISYQKLKNFTKLSMLYLITGNTAKIEKMLKISKNRGDYTNRFYNSLFLGDAESRIQMFKEINQYALAYAIAKTHGLVDHCNSILKEAGVLESDIKIPSGVALLPPKPLYNTFETNWPLKPITQTWIEKALFNQLNLMTIEDEHSHYDSVDAVTSPNKSNVEHDQKDIMTEHLDEGWNIDDDIVSNIDLKISDDIITEIDISFGIKETDLWIRNSPLAADHIAAGSFETAIQLLNRQIAAVNLKPLKSKFMMIFQASRVFLLASPSLPSLYYYLRRTKIDSKKSLPYIPLNLNMTLKLLENAYQLVKANKLPEAIDVFRDILYNLLLTVISTESEEKEISQLIEICQQYIVGLSLELKRRELPAESIELNLELAAYFTHIALQPFHKQLALRQAMNLSYKNKNLYSASHFATRLLELNPSNQIVEQAQKILAIGDKTPKDAIKINYDPFTDFDICAKSYTPIYRGNLKETCPFCGAKYLLKYKKTICVICKISSIGTSATGRRNRISTK</sequence>
<dbReference type="GO" id="GO:0043139">
    <property type="term" value="F:5'-3' DNA helicase activity"/>
    <property type="evidence" value="ECO:0007669"/>
    <property type="project" value="UniProtKB-EC"/>
</dbReference>
<reference evidence="36" key="1">
    <citation type="submission" date="2020-06" db="EMBL/GenBank/DDBJ databases">
        <title>Genomes of multiple members of Pneumocystis genus reveal paths to human pathogen Pneumocystis jirovecii.</title>
        <authorList>
            <person name="Cisse O.H."/>
            <person name="Ma L."/>
            <person name="Dekker J."/>
            <person name="Khil P."/>
            <person name="Jo J."/>
            <person name="Brenchley J."/>
            <person name="Blair R."/>
            <person name="Pahar B."/>
            <person name="Chabe M."/>
            <person name="Van Rompay K.A."/>
            <person name="Keesler R."/>
            <person name="Sukura A."/>
            <person name="Hirsch V."/>
            <person name="Kutty G."/>
            <person name="Liu Y."/>
            <person name="Peng L."/>
            <person name="Chen J."/>
            <person name="Song J."/>
            <person name="Weissenbacher-Lang C."/>
            <person name="Xu J."/>
            <person name="Upham N.S."/>
            <person name="Stajich J.E."/>
            <person name="Cuomo C.A."/>
            <person name="Cushion M.T."/>
            <person name="Kovacs J.A."/>
        </authorList>
    </citation>
    <scope>NUCLEOTIDE SEQUENCE</scope>
    <source>
        <strain evidence="36">2A</strain>
    </source>
</reference>
<keyword evidence="8" id="KW-0813">Transport</keyword>
<dbReference type="InterPro" id="IPR056176">
    <property type="entry name" value="TPR_COPA_B"/>
</dbReference>
<dbReference type="InterPro" id="IPR006554">
    <property type="entry name" value="Helicase-like_DEXD_c2"/>
</dbReference>
<dbReference type="Gene3D" id="2.130.10.10">
    <property type="entry name" value="YVTN repeat-like/Quinoprotein amine dehydrogenase"/>
    <property type="match status" value="1"/>
</dbReference>
<keyword evidence="16" id="KW-0067">ATP-binding</keyword>
<evidence type="ECO:0000256" key="5">
    <source>
        <dbReference type="ARBA" id="ARBA00008435"/>
    </source>
</evidence>
<dbReference type="SMART" id="SM00491">
    <property type="entry name" value="HELICc2"/>
    <property type="match status" value="1"/>
</dbReference>
<evidence type="ECO:0000256" key="3">
    <source>
        <dbReference type="ARBA" id="ARBA00004255"/>
    </source>
</evidence>
<dbReference type="PRINTS" id="PR00320">
    <property type="entry name" value="GPROTEINBRPT"/>
</dbReference>
<dbReference type="Pfam" id="PF06733">
    <property type="entry name" value="DEAD_2"/>
    <property type="match status" value="1"/>
</dbReference>
<keyword evidence="18" id="KW-0653">Protein transport</keyword>
<dbReference type="GO" id="GO:0005634">
    <property type="term" value="C:nucleus"/>
    <property type="evidence" value="ECO:0007669"/>
    <property type="project" value="UniProtKB-SubCell"/>
</dbReference>
<keyword evidence="14" id="KW-0378">Hydrolase</keyword>
<keyword evidence="11" id="KW-0479">Metal-binding</keyword>
<evidence type="ECO:0000256" key="18">
    <source>
        <dbReference type="ARBA" id="ARBA00022927"/>
    </source>
</evidence>
<evidence type="ECO:0000256" key="22">
    <source>
        <dbReference type="ARBA" id="ARBA00023125"/>
    </source>
</evidence>
<dbReference type="GO" id="GO:0051536">
    <property type="term" value="F:iron-sulfur cluster binding"/>
    <property type="evidence" value="ECO:0007669"/>
    <property type="project" value="UniProtKB-KW"/>
</dbReference>
<evidence type="ECO:0000256" key="29">
    <source>
        <dbReference type="ARBA" id="ARBA00044998"/>
    </source>
</evidence>
<dbReference type="InterPro" id="IPR010714">
    <property type="entry name" value="Coatomer_asu_C"/>
</dbReference>
<feature type="repeat" description="WD" evidence="33">
    <location>
        <begin position="1075"/>
        <end position="1116"/>
    </location>
</feature>
<dbReference type="GO" id="GO:0005524">
    <property type="term" value="F:ATP binding"/>
    <property type="evidence" value="ECO:0007669"/>
    <property type="project" value="UniProtKB-KW"/>
</dbReference>
<evidence type="ECO:0000256" key="33">
    <source>
        <dbReference type="PROSITE-ProRule" id="PRU00221"/>
    </source>
</evidence>
<dbReference type="Pfam" id="PF06957">
    <property type="entry name" value="COPI_C"/>
    <property type="match status" value="1"/>
</dbReference>
<evidence type="ECO:0000256" key="1">
    <source>
        <dbReference type="ARBA" id="ARBA00001966"/>
    </source>
</evidence>
<evidence type="ECO:0000256" key="16">
    <source>
        <dbReference type="ARBA" id="ARBA00022840"/>
    </source>
</evidence>
<gene>
    <name evidence="36" type="ORF">MERGE_001750</name>
</gene>
<dbReference type="CDD" id="cd00200">
    <property type="entry name" value="WD40"/>
    <property type="match status" value="1"/>
</dbReference>
<dbReference type="Pfam" id="PF23953">
    <property type="entry name" value="TPR_COPA_B"/>
    <property type="match status" value="1"/>
</dbReference>
<evidence type="ECO:0000256" key="11">
    <source>
        <dbReference type="ARBA" id="ARBA00022723"/>
    </source>
</evidence>
<feature type="domain" description="Helicase ATP-binding" evidence="35">
    <location>
        <begin position="3"/>
        <end position="407"/>
    </location>
</feature>
<comment type="similarity">
    <text evidence="5">Belongs to the DEAD box helicase family. DEAH subfamily. DDX11/CHL1 sub-subfamily.</text>
</comment>
<dbReference type="SUPFAM" id="SSF50978">
    <property type="entry name" value="WD40 repeat-like"/>
    <property type="match status" value="2"/>
</dbReference>
<dbReference type="GO" id="GO:0016818">
    <property type="term" value="F:hydrolase activity, acting on acid anhydrides, in phosphorus-containing anhydrides"/>
    <property type="evidence" value="ECO:0007669"/>
    <property type="project" value="InterPro"/>
</dbReference>
<evidence type="ECO:0000256" key="10">
    <source>
        <dbReference type="ARBA" id="ARBA00022574"/>
    </source>
</evidence>
<evidence type="ECO:0000256" key="17">
    <source>
        <dbReference type="ARBA" id="ARBA00022892"/>
    </source>
</evidence>
<evidence type="ECO:0000313" key="36">
    <source>
        <dbReference type="EMBL" id="QSL64449.1"/>
    </source>
</evidence>
<dbReference type="SMART" id="SM00320">
    <property type="entry name" value="WD40"/>
    <property type="match status" value="7"/>
</dbReference>
<evidence type="ECO:0000256" key="30">
    <source>
        <dbReference type="ARBA" id="ARBA00045008"/>
    </source>
</evidence>
<dbReference type="FunFam" id="1.25.40.470:FF:000002">
    <property type="entry name" value="Coatomer subunit alpha"/>
    <property type="match status" value="1"/>
</dbReference>
<dbReference type="CDD" id="cd22948">
    <property type="entry name" value="Coatomer_WDAD_alpha"/>
    <property type="match status" value="1"/>
</dbReference>
<keyword evidence="15" id="KW-0347">Helicase</keyword>
<feature type="coiled-coil region" evidence="34">
    <location>
        <begin position="80"/>
        <end position="114"/>
    </location>
</feature>
<feature type="repeat" description="WD" evidence="33">
    <location>
        <begin position="918"/>
        <end position="959"/>
    </location>
</feature>
<feature type="repeat" description="WD" evidence="33">
    <location>
        <begin position="960"/>
        <end position="994"/>
    </location>
</feature>
<proteinExistence type="inferred from homology"/>
<dbReference type="GO" id="GO:0034085">
    <property type="term" value="P:establishment of sister chromatid cohesion"/>
    <property type="evidence" value="ECO:0007669"/>
    <property type="project" value="TreeGrafter"/>
</dbReference>
<dbReference type="InterPro" id="IPR019775">
    <property type="entry name" value="WD40_repeat_CS"/>
</dbReference>
<dbReference type="SMART" id="SM00488">
    <property type="entry name" value="DEXDc2"/>
    <property type="match status" value="1"/>
</dbReference>
<dbReference type="GO" id="GO:0030126">
    <property type="term" value="C:COPI vesicle coat"/>
    <property type="evidence" value="ECO:0007669"/>
    <property type="project" value="InterPro"/>
</dbReference>
<evidence type="ECO:0000256" key="27">
    <source>
        <dbReference type="ARBA" id="ARBA00029709"/>
    </source>
</evidence>
<evidence type="ECO:0000256" key="7">
    <source>
        <dbReference type="ARBA" id="ARBA00017386"/>
    </source>
</evidence>
<keyword evidence="13" id="KW-0547">Nucleotide-binding</keyword>
<keyword evidence="25" id="KW-0539">Nucleus</keyword>
<keyword evidence="17" id="KW-0931">ER-Golgi transport</keyword>
<evidence type="ECO:0000256" key="20">
    <source>
        <dbReference type="ARBA" id="ARBA00023014"/>
    </source>
</evidence>
<dbReference type="PROSITE" id="PS50294">
    <property type="entry name" value="WD_REPEATS_REGION"/>
    <property type="match status" value="5"/>
</dbReference>
<organism evidence="36 37">
    <name type="scientific">Pneumocystis wakefieldiae</name>
    <dbReference type="NCBI Taxonomy" id="38082"/>
    <lineage>
        <taxon>Eukaryota</taxon>
        <taxon>Fungi</taxon>
        <taxon>Dikarya</taxon>
        <taxon>Ascomycota</taxon>
        <taxon>Taphrinomycotina</taxon>
        <taxon>Pneumocystomycetes</taxon>
        <taxon>Pneumocystaceae</taxon>
        <taxon>Pneumocystis</taxon>
    </lineage>
</organism>
<dbReference type="Pfam" id="PF00400">
    <property type="entry name" value="WD40"/>
    <property type="match status" value="6"/>
</dbReference>
<dbReference type="FunFam" id="2.130.10.10:FF:000010">
    <property type="entry name" value="Coatomer subunit alpha"/>
    <property type="match status" value="1"/>
</dbReference>
<keyword evidence="34" id="KW-0175">Coiled coil</keyword>
<dbReference type="GO" id="GO:0046872">
    <property type="term" value="F:metal ion binding"/>
    <property type="evidence" value="ECO:0007669"/>
    <property type="project" value="UniProtKB-KW"/>
</dbReference>
<dbReference type="OrthoDB" id="10261470at2759"/>
<dbReference type="InterPro" id="IPR001680">
    <property type="entry name" value="WD40_rpt"/>
</dbReference>
<evidence type="ECO:0000256" key="2">
    <source>
        <dbReference type="ARBA" id="ARBA00004123"/>
    </source>
</evidence>
<dbReference type="GO" id="GO:0000139">
    <property type="term" value="C:Golgi membrane"/>
    <property type="evidence" value="ECO:0007669"/>
    <property type="project" value="UniProtKB-SubCell"/>
</dbReference>
<evidence type="ECO:0000256" key="15">
    <source>
        <dbReference type="ARBA" id="ARBA00022806"/>
    </source>
</evidence>
<evidence type="ECO:0000256" key="6">
    <source>
        <dbReference type="ARBA" id="ARBA00016387"/>
    </source>
</evidence>
<keyword evidence="24" id="KW-0413">Isomerase</keyword>
<feature type="repeat" description="WD" evidence="33">
    <location>
        <begin position="1031"/>
        <end position="1072"/>
    </location>
</feature>
<dbReference type="GO" id="GO:0005198">
    <property type="term" value="F:structural molecule activity"/>
    <property type="evidence" value="ECO:0007669"/>
    <property type="project" value="InterPro"/>
</dbReference>
<dbReference type="GO" id="GO:0006139">
    <property type="term" value="P:nucleobase-containing compound metabolic process"/>
    <property type="evidence" value="ECO:0007669"/>
    <property type="project" value="InterPro"/>
</dbReference>
<dbReference type="Gene3D" id="1.25.40.470">
    <property type="match status" value="1"/>
</dbReference>
<evidence type="ECO:0000313" key="37">
    <source>
        <dbReference type="Proteomes" id="UP000663699"/>
    </source>
</evidence>
<feature type="repeat" description="WD" evidence="33">
    <location>
        <begin position="834"/>
        <end position="875"/>
    </location>
</feature>
<feature type="repeat" description="WD" evidence="33">
    <location>
        <begin position="876"/>
        <end position="917"/>
    </location>
</feature>
<name>A0A899FYU6_9ASCO</name>
<dbReference type="EC" id="5.6.2.3" evidence="28"/>
<keyword evidence="10 33" id="KW-0853">WD repeat</keyword>
<dbReference type="EMBL" id="CP054533">
    <property type="protein sequence ID" value="QSL64449.1"/>
    <property type="molecule type" value="Genomic_DNA"/>
</dbReference>
<evidence type="ECO:0000256" key="9">
    <source>
        <dbReference type="ARBA" id="ARBA00022490"/>
    </source>
</evidence>
<dbReference type="PROSITE" id="PS50082">
    <property type="entry name" value="WD_REPEATS_2"/>
    <property type="match status" value="6"/>
</dbReference>
<evidence type="ECO:0000256" key="34">
    <source>
        <dbReference type="SAM" id="Coils"/>
    </source>
</evidence>
<evidence type="ECO:0000256" key="14">
    <source>
        <dbReference type="ARBA" id="ARBA00022801"/>
    </source>
</evidence>
<comment type="subcellular location">
    <subcellularLocation>
        <location evidence="4">Cytoplasm</location>
    </subcellularLocation>
    <subcellularLocation>
        <location evidence="3">Golgi apparatus membrane</location>
        <topology evidence="3">Peripheral membrane protein</topology>
        <orientation evidence="3">Cytoplasmic side</orientation>
    </subcellularLocation>
    <subcellularLocation>
        <location evidence="2">Nucleus</location>
    </subcellularLocation>
</comment>
<dbReference type="Pfam" id="PF04053">
    <property type="entry name" value="B-prop_COPA_B_2nd"/>
    <property type="match status" value="1"/>
</dbReference>
<dbReference type="InterPro" id="IPR045028">
    <property type="entry name" value="DinG/Rad3-like"/>
</dbReference>
<evidence type="ECO:0000256" key="19">
    <source>
        <dbReference type="ARBA" id="ARBA00023004"/>
    </source>
</evidence>
<dbReference type="Gene3D" id="3.40.50.300">
    <property type="entry name" value="P-loop containing nucleotide triphosphate hydrolases"/>
    <property type="match status" value="3"/>
</dbReference>
<evidence type="ECO:0000256" key="4">
    <source>
        <dbReference type="ARBA" id="ARBA00004496"/>
    </source>
</evidence>
<dbReference type="GO" id="GO:0016192">
    <property type="term" value="P:vesicle-mediated transport"/>
    <property type="evidence" value="ECO:0007669"/>
    <property type="project" value="UniProtKB-KW"/>
</dbReference>
<keyword evidence="19" id="KW-0408">Iron</keyword>
<dbReference type="InterPro" id="IPR047312">
    <property type="entry name" value="Coatomer_alpha_WD-assoc_reg"/>
</dbReference>
<dbReference type="PANTHER" id="PTHR11472">
    <property type="entry name" value="DNA REPAIR DEAD HELICASE RAD3/XP-D SUBFAMILY MEMBER"/>
    <property type="match status" value="1"/>
</dbReference>
<dbReference type="InterPro" id="IPR006555">
    <property type="entry name" value="ATP-dep_Helicase_C"/>
</dbReference>
<dbReference type="InterPro" id="IPR013020">
    <property type="entry name" value="Rad3/Chl1-like"/>
</dbReference>
<dbReference type="NCBIfam" id="TIGR00604">
    <property type="entry name" value="rad3"/>
    <property type="match status" value="1"/>
</dbReference>
<evidence type="ECO:0000256" key="31">
    <source>
        <dbReference type="ARBA" id="ARBA00045702"/>
    </source>
</evidence>
<keyword evidence="26" id="KW-0131">Cell cycle</keyword>
<dbReference type="GO" id="GO:0003677">
    <property type="term" value="F:DNA binding"/>
    <property type="evidence" value="ECO:0007669"/>
    <property type="project" value="UniProtKB-KW"/>
</dbReference>
<keyword evidence="37" id="KW-1185">Reference proteome</keyword>
<evidence type="ECO:0000256" key="25">
    <source>
        <dbReference type="ARBA" id="ARBA00023242"/>
    </source>
</evidence>
<keyword evidence="9" id="KW-0963">Cytoplasm</keyword>
<accession>A0A899FYU6</accession>
<evidence type="ECO:0000256" key="21">
    <source>
        <dbReference type="ARBA" id="ARBA00023034"/>
    </source>
</evidence>
<dbReference type="InterPro" id="IPR036322">
    <property type="entry name" value="WD40_repeat_dom_sf"/>
</dbReference>
<evidence type="ECO:0000256" key="12">
    <source>
        <dbReference type="ARBA" id="ARBA00022737"/>
    </source>
</evidence>
<keyword evidence="23" id="KW-0472">Membrane</keyword>
<evidence type="ECO:0000256" key="8">
    <source>
        <dbReference type="ARBA" id="ARBA00022448"/>
    </source>
</evidence>
<evidence type="ECO:0000256" key="32">
    <source>
        <dbReference type="ARBA" id="ARBA00048954"/>
    </source>
</evidence>
<keyword evidence="12" id="KW-0677">Repeat</keyword>
<dbReference type="InterPro" id="IPR014013">
    <property type="entry name" value="Helic_SF1/SF2_ATP-bd_DinG/Rad3"/>
</dbReference>
<comment type="catalytic activity">
    <reaction evidence="32">
        <text>ATP + H2O = ADP + phosphate + H(+)</text>
        <dbReference type="Rhea" id="RHEA:13065"/>
        <dbReference type="ChEBI" id="CHEBI:15377"/>
        <dbReference type="ChEBI" id="CHEBI:15378"/>
        <dbReference type="ChEBI" id="CHEBI:30616"/>
        <dbReference type="ChEBI" id="CHEBI:43474"/>
        <dbReference type="ChEBI" id="CHEBI:456216"/>
        <dbReference type="EC" id="5.6.2.3"/>
    </reaction>
</comment>
<keyword evidence="21" id="KW-0333">Golgi apparatus</keyword>
<dbReference type="PANTHER" id="PTHR11472:SF41">
    <property type="entry name" value="ATP-DEPENDENT DNA HELICASE DDX11-RELATED"/>
    <property type="match status" value="1"/>
</dbReference>
<evidence type="ECO:0000256" key="23">
    <source>
        <dbReference type="ARBA" id="ARBA00023136"/>
    </source>
</evidence>
<keyword evidence="20" id="KW-0411">Iron-sulfur</keyword>
<comment type="function">
    <text evidence="31">ATP-dependent DNA helicase important for chromosome transmission and normal cell cycle progression in G(2)/M. May have a role in changing DNA topology to allow the loading of proteins involved in maintaining sister chromatid cohesion in the vicinity of the centromeres. Has a specific role in chromosome segregation during meiosis II.</text>
</comment>
<comment type="cofactor">
    <cofactor evidence="1">
        <name>[4Fe-4S] cluster</name>
        <dbReference type="ChEBI" id="CHEBI:49883"/>
    </cofactor>
</comment>
<dbReference type="InterPro" id="IPR010614">
    <property type="entry name" value="RAD3-like_helicase_DEAD"/>
</dbReference>
<evidence type="ECO:0000256" key="24">
    <source>
        <dbReference type="ARBA" id="ARBA00023235"/>
    </source>
</evidence>
<dbReference type="Pfam" id="PF13307">
    <property type="entry name" value="Helicase_C_2"/>
    <property type="match status" value="1"/>
</dbReference>
<evidence type="ECO:0000256" key="26">
    <source>
        <dbReference type="ARBA" id="ARBA00023306"/>
    </source>
</evidence>
<protein>
    <recommendedName>
        <fullName evidence="7">ATP-dependent DNA helicase CHL1</fullName>
        <ecNumber evidence="28">5.6.2.3</ecNumber>
    </recommendedName>
    <alternativeName>
        <fullName evidence="6">ATP-dependent DNA helicase chl1</fullName>
    </alternativeName>
    <alternativeName>
        <fullName evidence="27">Chromosome loss protein 1</fullName>
    </alternativeName>
    <alternativeName>
        <fullName evidence="29 30">DNA 5'-3' helicase CHL1</fullName>
    </alternativeName>
</protein>
<dbReference type="Proteomes" id="UP000663699">
    <property type="component" value="Chromosome 2"/>
</dbReference>
<dbReference type="InterPro" id="IPR015943">
    <property type="entry name" value="WD40/YVTN_repeat-like_dom_sf"/>
</dbReference>
<evidence type="ECO:0000259" key="35">
    <source>
        <dbReference type="PROSITE" id="PS51193"/>
    </source>
</evidence>
<dbReference type="CDD" id="cd18788">
    <property type="entry name" value="SF2_C_XPD"/>
    <property type="match status" value="1"/>
</dbReference>